<dbReference type="InterPro" id="IPR010686">
    <property type="entry name" value="OBAP-like"/>
</dbReference>
<protein>
    <recommendedName>
        <fullName evidence="5">Outer membrane or secreted lipoprotein</fullName>
    </recommendedName>
</protein>
<keyword evidence="4" id="KW-1185">Reference proteome</keyword>
<dbReference type="PROSITE" id="PS51318">
    <property type="entry name" value="TAT"/>
    <property type="match status" value="1"/>
</dbReference>
<feature type="signal peptide" evidence="2">
    <location>
        <begin position="1"/>
        <end position="33"/>
    </location>
</feature>
<evidence type="ECO:0000256" key="2">
    <source>
        <dbReference type="SAM" id="SignalP"/>
    </source>
</evidence>
<dbReference type="PANTHER" id="PTHR31360:SF0">
    <property type="entry name" value="OIL BODY-ASSOCIATED PROTEIN 1B"/>
    <property type="match status" value="1"/>
</dbReference>
<organism evidence="3 4">
    <name type="scientific">Teichococcus aestuarii</name>
    <dbReference type="NCBI Taxonomy" id="568898"/>
    <lineage>
        <taxon>Bacteria</taxon>
        <taxon>Pseudomonadati</taxon>
        <taxon>Pseudomonadota</taxon>
        <taxon>Alphaproteobacteria</taxon>
        <taxon>Acetobacterales</taxon>
        <taxon>Roseomonadaceae</taxon>
        <taxon>Roseomonas</taxon>
    </lineage>
</organism>
<dbReference type="AlphaFoldDB" id="A0A2U1V953"/>
<dbReference type="Proteomes" id="UP000245048">
    <property type="component" value="Unassembled WGS sequence"/>
</dbReference>
<feature type="chain" id="PRO_5015532209" description="Outer membrane or secreted lipoprotein" evidence="2">
    <location>
        <begin position="34"/>
        <end position="259"/>
    </location>
</feature>
<evidence type="ECO:0000313" key="3">
    <source>
        <dbReference type="EMBL" id="PWC30452.1"/>
    </source>
</evidence>
<dbReference type="EMBL" id="PDOA01000001">
    <property type="protein sequence ID" value="PWC30452.1"/>
    <property type="molecule type" value="Genomic_DNA"/>
</dbReference>
<keyword evidence="2" id="KW-0732">Signal</keyword>
<reference evidence="4" key="1">
    <citation type="submission" date="2017-10" db="EMBL/GenBank/DDBJ databases">
        <authorList>
            <person name="Toshchakov S.V."/>
            <person name="Goeva M.A."/>
        </authorList>
    </citation>
    <scope>NUCLEOTIDE SEQUENCE [LARGE SCALE GENOMIC DNA]</scope>
    <source>
        <strain evidence="4">JR1/69-1-13</strain>
    </source>
</reference>
<dbReference type="Pfam" id="PF06884">
    <property type="entry name" value="DUF1264"/>
    <property type="match status" value="1"/>
</dbReference>
<sequence>MNRLKSPTGRRAFGASLAAGAGALLCACGQARAQHAAAPEVPGGPPSTRSRALGAGAALLQAKAPLNAMDLYLNGFHFYADEAGRPVEAHHYCTHLTEEMHQCVIFDSNEEGARLIGIEYIVSERLFRELPEEEKPLWHSHHYETTSGQLAMPGVPEAVETVAMRQLSTTYGKTWHTWQVDRGDALPLGIPRLMMGYTADGQLDPAKLAARDEKLGIDTAAKRRARAEIPVPEVAPGANAWEGGQTPQLRLEQVPVRKP</sequence>
<comment type="caution">
    <text evidence="3">The sequence shown here is derived from an EMBL/GenBank/DDBJ whole genome shotgun (WGS) entry which is preliminary data.</text>
</comment>
<feature type="region of interest" description="Disordered" evidence="1">
    <location>
        <begin position="231"/>
        <end position="259"/>
    </location>
</feature>
<accession>A0A2U1V953</accession>
<proteinExistence type="predicted"/>
<dbReference type="InterPro" id="IPR006311">
    <property type="entry name" value="TAT_signal"/>
</dbReference>
<dbReference type="PANTHER" id="PTHR31360">
    <property type="match status" value="1"/>
</dbReference>
<evidence type="ECO:0000256" key="1">
    <source>
        <dbReference type="SAM" id="MobiDB-lite"/>
    </source>
</evidence>
<dbReference type="OrthoDB" id="254168at2"/>
<name>A0A2U1V953_9PROT</name>
<evidence type="ECO:0008006" key="5">
    <source>
        <dbReference type="Google" id="ProtNLM"/>
    </source>
</evidence>
<dbReference type="PROSITE" id="PS51257">
    <property type="entry name" value="PROKAR_LIPOPROTEIN"/>
    <property type="match status" value="1"/>
</dbReference>
<evidence type="ECO:0000313" key="4">
    <source>
        <dbReference type="Proteomes" id="UP000245048"/>
    </source>
</evidence>
<gene>
    <name evidence="3" type="ORF">CR165_00610</name>
</gene>
<dbReference type="RefSeq" id="WP_109515024.1">
    <property type="nucleotide sequence ID" value="NZ_JBHSCH010000005.1"/>
</dbReference>